<dbReference type="InterPro" id="IPR045628">
    <property type="entry name" value="Lhr_WH_dom"/>
</dbReference>
<dbReference type="InterPro" id="IPR055367">
    <property type="entry name" value="WH4_Lhr"/>
</dbReference>
<dbReference type="GO" id="GO:0016887">
    <property type="term" value="F:ATP hydrolysis activity"/>
    <property type="evidence" value="ECO:0007669"/>
    <property type="project" value="TreeGrafter"/>
</dbReference>
<dbReference type="GO" id="GO:0003677">
    <property type="term" value="F:DNA binding"/>
    <property type="evidence" value="ECO:0007669"/>
    <property type="project" value="UniProtKB-KW"/>
</dbReference>
<dbReference type="Pfam" id="PF00271">
    <property type="entry name" value="Helicase_C"/>
    <property type="match status" value="1"/>
</dbReference>
<feature type="domain" description="Helicase ATP-binding" evidence="9">
    <location>
        <begin position="35"/>
        <end position="211"/>
    </location>
</feature>
<evidence type="ECO:0000256" key="2">
    <source>
        <dbReference type="ARBA" id="ARBA00022763"/>
    </source>
</evidence>
<reference evidence="11 12" key="1">
    <citation type="submission" date="2019-01" db="EMBL/GenBank/DDBJ databases">
        <title>PMF-metabolizing Aryl O-demethylase.</title>
        <authorList>
            <person name="Kim M."/>
        </authorList>
    </citation>
    <scope>NUCLEOTIDE SEQUENCE [LARGE SCALE GENOMIC DNA]</scope>
    <source>
        <strain evidence="11 12">PMF1</strain>
    </source>
</reference>
<evidence type="ECO:0000256" key="1">
    <source>
        <dbReference type="ARBA" id="ARBA00022741"/>
    </source>
</evidence>
<keyword evidence="7" id="KW-0234">DNA repair</keyword>
<keyword evidence="5" id="KW-0067">ATP-binding</keyword>
<dbReference type="GO" id="GO:0006281">
    <property type="term" value="P:DNA repair"/>
    <property type="evidence" value="ECO:0007669"/>
    <property type="project" value="UniProtKB-KW"/>
</dbReference>
<name>A0A4P6M3L0_9FIRM</name>
<dbReference type="KEGG" id="bpro:PMF13cell1_03876"/>
<dbReference type="InterPro" id="IPR014001">
    <property type="entry name" value="Helicase_ATP-bd"/>
</dbReference>
<dbReference type="InterPro" id="IPR001650">
    <property type="entry name" value="Helicase_C-like"/>
</dbReference>
<evidence type="ECO:0000256" key="7">
    <source>
        <dbReference type="ARBA" id="ARBA00023204"/>
    </source>
</evidence>
<evidence type="ECO:0000259" key="9">
    <source>
        <dbReference type="PROSITE" id="PS51192"/>
    </source>
</evidence>
<dbReference type="GO" id="GO:0005524">
    <property type="term" value="F:ATP binding"/>
    <property type="evidence" value="ECO:0007669"/>
    <property type="project" value="UniProtKB-KW"/>
</dbReference>
<dbReference type="Pfam" id="PF08494">
    <property type="entry name" value="DEAD_assoc"/>
    <property type="match status" value="1"/>
</dbReference>
<dbReference type="SMART" id="SM00487">
    <property type="entry name" value="DEXDc"/>
    <property type="match status" value="1"/>
</dbReference>
<dbReference type="InterPro" id="IPR011545">
    <property type="entry name" value="DEAD/DEAH_box_helicase_dom"/>
</dbReference>
<dbReference type="Gene3D" id="3.40.50.300">
    <property type="entry name" value="P-loop containing nucleotide triphosphate hydrolases"/>
    <property type="match status" value="2"/>
</dbReference>
<evidence type="ECO:0000256" key="5">
    <source>
        <dbReference type="ARBA" id="ARBA00022840"/>
    </source>
</evidence>
<organism evidence="11 12">
    <name type="scientific">Blautia producta</name>
    <dbReference type="NCBI Taxonomy" id="33035"/>
    <lineage>
        <taxon>Bacteria</taxon>
        <taxon>Bacillati</taxon>
        <taxon>Bacillota</taxon>
        <taxon>Clostridia</taxon>
        <taxon>Lachnospirales</taxon>
        <taxon>Lachnospiraceae</taxon>
        <taxon>Blautia</taxon>
    </lineage>
</organism>
<dbReference type="GO" id="GO:0003724">
    <property type="term" value="F:RNA helicase activity"/>
    <property type="evidence" value="ECO:0007669"/>
    <property type="project" value="UniProtKB-EC"/>
</dbReference>
<dbReference type="SUPFAM" id="SSF52540">
    <property type="entry name" value="P-loop containing nucleoside triphosphate hydrolases"/>
    <property type="match status" value="1"/>
</dbReference>
<evidence type="ECO:0000256" key="6">
    <source>
        <dbReference type="ARBA" id="ARBA00023125"/>
    </source>
</evidence>
<accession>A0A4P6M3L0</accession>
<dbReference type="PROSITE" id="PS51192">
    <property type="entry name" value="HELICASE_ATP_BIND_1"/>
    <property type="match status" value="1"/>
</dbReference>
<dbReference type="InterPro" id="IPR052511">
    <property type="entry name" value="ATP-dep_Helicase"/>
</dbReference>
<evidence type="ECO:0000256" key="4">
    <source>
        <dbReference type="ARBA" id="ARBA00022806"/>
    </source>
</evidence>
<evidence type="ECO:0000259" key="10">
    <source>
        <dbReference type="PROSITE" id="PS51194"/>
    </source>
</evidence>
<sequence length="1415" mass="159701">MKDMTQDSLDIFTQPTASWFRQAFGQPTKVQREAWPAIKSGKPVLISAPTGTGKTLSAFLVFIDCLQELAKKGELKEELYLIYVSPLKSLAGDIRENLNRPLNGIGAAEGGEGAGRICVGIRTGDTPQKERQRMVKHPPHILITTPESLYLMLTSRTGRTVLKTAQALVIDELHALIDTKRGAHLMLSAARLDSLCGFPLQRIGLSATIEPLQTAADYLSPEPAHIVAPHMEKEVRIEINGITQAPGRRKDPVWEELAEKVYSRCMQCRSVIAFSEGRRYAEKLAYYVNQLGGEDFARVHHGSLSKEQRAEAEDSLRKGKLRLLCATSSMELGIDVGDIDQVLQIGCPRSISSTMQRLGRAGHNPGRVSVMYMYPRTASETLYCGLTAQTARQGGIEQADPPVMCLDVLAQHLVSMAATAKDQEPGKGSGGIPCTAYTVDEVMEILARTYTFRLVTREDVKAVLAMLAGDYEHKREIPVRPRILYDRLHGQVFADTYSRMLAVAAGGTIPDKGMYTAKTEDGVKVGELDEEFVYESQLGDRFLLGAFAWKIVHQDKDTVVVTQTNAEGARLPFWKGEIKGRSLGTSLAFGKVMRTLSAAERSGRLMEELESLGLDRAACENTSGFLERQLEATGILPDDKTIVVEHFRDSTGSCQIMLHALFGKRVNTPLSLLLQDAAQKLTGNPAGCVEEEDGILLYPYGENVLPEGILFSIDTDKAREILEAMLPATPVFNMTFRYNASRALMMGMRRNGRQPLWMQRLRSTEMLESLIQEKDHPLIRETRRECLEDQWDIEGVVSILHAVQCGQITVREVYLDTPSPMSLPMQWRVEAAEMYEYSPTTPGIRQAVYDELNYLEKLKPSAEALKKVQERRKLPGDAAELHTFLMMEGDVTGPELHDLYAGLPELDRIPDWLEELAARELAEYMEPGLWIAAEHLEDYKSALLDRQDAEGMHIIRRMLYYRGPGTAKQIRERYLPDEDCILQWLETLCAQKELVEDKGLYYHAKLYDRARNATIREMRMEAVTQPPEHYAALMASRILMNASPEEQLKHTIESFCGQGFPVTFWENIIFARRILRYSEGLLDRVLTEGDYFWKMLPGGMLCFLRYEDIDWDTPPAEETSVEETKRTEEEILYRELCRRGASFLKALTNIPVSGDVRSLLMELAEKGMVSADSFIPIRQWQNRDKIRKSAARQRVNARITALSAGRWDIIHPLKSSSMEALLETFFRENIILCRETFRHSLSLHISGEGESTPDWKQALEVLRIWEFTGRVRRGYFVRGLSGAQFIRKQDYKGILQALAQPEDQVIWLNAADPMQLWGKTLEHLEGRSFLNVPGTAVALRGGIPVMVLERQGKVLRVFKDTDAGAVLKEFVRAFREKAVFPDKKRLLVKEYPEEAGDFLKEAGFSREMMDYVLYR</sequence>
<keyword evidence="4 11" id="KW-0347">Helicase</keyword>
<keyword evidence="6" id="KW-0238">DNA-binding</keyword>
<dbReference type="Pfam" id="PF19306">
    <property type="entry name" value="WHD_Lhr"/>
    <property type="match status" value="1"/>
</dbReference>
<dbReference type="PROSITE" id="PS51194">
    <property type="entry name" value="HELICASE_CTER"/>
    <property type="match status" value="1"/>
</dbReference>
<dbReference type="InterPro" id="IPR027417">
    <property type="entry name" value="P-loop_NTPase"/>
</dbReference>
<evidence type="ECO:0000256" key="3">
    <source>
        <dbReference type="ARBA" id="ARBA00022801"/>
    </source>
</evidence>
<keyword evidence="3 11" id="KW-0378">Hydrolase</keyword>
<protein>
    <submittedName>
        <fullName evidence="11">DEAD-box ATP-dependent RNA helicase CshC</fullName>
        <ecNumber evidence="11">3.6.4.13</ecNumber>
    </submittedName>
</protein>
<evidence type="ECO:0000313" key="11">
    <source>
        <dbReference type="EMBL" id="QBE98310.1"/>
    </source>
</evidence>
<dbReference type="EMBL" id="CP035945">
    <property type="protein sequence ID" value="QBE98310.1"/>
    <property type="molecule type" value="Genomic_DNA"/>
</dbReference>
<dbReference type="SMART" id="SM00490">
    <property type="entry name" value="HELICc"/>
    <property type="match status" value="1"/>
</dbReference>
<dbReference type="EC" id="3.6.4.13" evidence="11"/>
<dbReference type="Pfam" id="PF23234">
    <property type="entry name" value="WHD_4th_Lhr"/>
    <property type="match status" value="1"/>
</dbReference>
<keyword evidence="8" id="KW-0413">Isomerase</keyword>
<evidence type="ECO:0000256" key="8">
    <source>
        <dbReference type="ARBA" id="ARBA00023235"/>
    </source>
</evidence>
<proteinExistence type="predicted"/>
<keyword evidence="2" id="KW-0227">DNA damage</keyword>
<dbReference type="Pfam" id="PF00270">
    <property type="entry name" value="DEAD"/>
    <property type="match status" value="1"/>
</dbReference>
<dbReference type="InterPro" id="IPR013701">
    <property type="entry name" value="Lhr-like_DEAD/DEAH_assoc"/>
</dbReference>
<dbReference type="Proteomes" id="UP000289794">
    <property type="component" value="Chromosome"/>
</dbReference>
<dbReference type="PANTHER" id="PTHR47962">
    <property type="entry name" value="ATP-DEPENDENT HELICASE LHR-RELATED-RELATED"/>
    <property type="match status" value="1"/>
</dbReference>
<feature type="domain" description="Helicase C-terminal" evidence="10">
    <location>
        <begin position="260"/>
        <end position="407"/>
    </location>
</feature>
<gene>
    <name evidence="11" type="primary">cshC</name>
    <name evidence="11" type="ORF">PMF13cell1_03876</name>
</gene>
<evidence type="ECO:0000313" key="12">
    <source>
        <dbReference type="Proteomes" id="UP000289794"/>
    </source>
</evidence>
<keyword evidence="1" id="KW-0547">Nucleotide-binding</keyword>
<dbReference type="PANTHER" id="PTHR47962:SF5">
    <property type="entry name" value="ATP-DEPENDENT HELICASE LHR-RELATED"/>
    <property type="match status" value="1"/>
</dbReference>